<dbReference type="AlphaFoldDB" id="A0A2T1C2S6"/>
<dbReference type="Proteomes" id="UP000238762">
    <property type="component" value="Unassembled WGS sequence"/>
</dbReference>
<dbReference type="RefSeq" id="WP_106289015.1">
    <property type="nucleotide sequence ID" value="NZ_CAWNTC010000054.1"/>
</dbReference>
<reference evidence="7 8" key="2">
    <citation type="submission" date="2018-03" db="EMBL/GenBank/DDBJ databases">
        <title>The ancient ancestry and fast evolution of plastids.</title>
        <authorList>
            <person name="Moore K.R."/>
            <person name="Magnabosco C."/>
            <person name="Momper L."/>
            <person name="Gold D.A."/>
            <person name="Bosak T."/>
            <person name="Fournier G.P."/>
        </authorList>
    </citation>
    <scope>NUCLEOTIDE SEQUENCE [LARGE SCALE GENOMIC DNA]</scope>
    <source>
        <strain evidence="7 8">CCAP 1448/3</strain>
    </source>
</reference>
<dbReference type="Gene3D" id="3.30.450.330">
    <property type="match status" value="1"/>
</dbReference>
<proteinExistence type="inferred from homology"/>
<sequence>MKKIPTSNSKLAGLPLELVPPNVAQVRQKAAIPTRLLIVWGVLLSAGLGLTINLYRLQIIQASSLQKKARQQQTVSVRPFVPRRPIVDRNGNVLAIDQPTYTLYIHPKLFKVSKAEIADKLAPLLERSPKQILKQIGDKPSGVKVVGNLKEDVANRLHALRADGVELIQEYSRLYPQTGMAADVLGYVDTNHQGQAGVEYSQQKYLERSVGTALLSRSAKGEIMPDRLPEGFLHFDDLSLQLTIDSQLQRAARVALQEKMKQFKAKRGAVIVMNAQDGSLLTLVSEPTYDPNTYYKYNLALFKNWALADLYEPGSTFKPINVAIALENGAIKPSDRFNDPGSISVGGWQIRNAQMSSHGVINISEILQYSSNVGMVQIMQRLKPGVYYSWLEKLGLGQKVGIDLPFEAPGQMKKREEFTNSPIEPATAAFGQGLSLTPIELVTLHATLANGGKLVTPHVVRGLFNSQGEAYWQPDLPQPRQVFSRETSQTVLEMMENVVTDGTGKAAQIPGYRIGGKTGTAQKAGPRGGYLSDAKITSFVGVLPVDSYRRYVILAVVDEPQGIAFGSTVAAPIVKSVMETLIAIEHLPPSDIKAANEAVLKP</sequence>
<keyword evidence="4" id="KW-0812">Transmembrane</keyword>
<comment type="caution">
    <text evidence="7">The sequence shown here is derived from an EMBL/GenBank/DDBJ whole genome shotgun (WGS) entry which is preliminary data.</text>
</comment>
<dbReference type="InterPro" id="IPR036138">
    <property type="entry name" value="PBP_dimer_sf"/>
</dbReference>
<dbReference type="SUPFAM" id="SSF56601">
    <property type="entry name" value="beta-lactamase/transpeptidase-like"/>
    <property type="match status" value="1"/>
</dbReference>
<evidence type="ECO:0000256" key="1">
    <source>
        <dbReference type="ARBA" id="ARBA00004370"/>
    </source>
</evidence>
<gene>
    <name evidence="7" type="ORF">C7B64_12640</name>
</gene>
<evidence type="ECO:0000256" key="3">
    <source>
        <dbReference type="ARBA" id="ARBA00023136"/>
    </source>
</evidence>
<dbReference type="InterPro" id="IPR001460">
    <property type="entry name" value="PCN-bd_Tpept"/>
</dbReference>
<keyword evidence="8" id="KW-1185">Reference proteome</keyword>
<reference evidence="7 8" key="1">
    <citation type="submission" date="2018-02" db="EMBL/GenBank/DDBJ databases">
        <authorList>
            <person name="Cohen D.B."/>
            <person name="Kent A.D."/>
        </authorList>
    </citation>
    <scope>NUCLEOTIDE SEQUENCE [LARGE SCALE GENOMIC DNA]</scope>
    <source>
        <strain evidence="7 8">CCAP 1448/3</strain>
    </source>
</reference>
<organism evidence="7 8">
    <name type="scientific">Merismopedia glauca CCAP 1448/3</name>
    <dbReference type="NCBI Taxonomy" id="1296344"/>
    <lineage>
        <taxon>Bacteria</taxon>
        <taxon>Bacillati</taxon>
        <taxon>Cyanobacteriota</taxon>
        <taxon>Cyanophyceae</taxon>
        <taxon>Synechococcales</taxon>
        <taxon>Merismopediaceae</taxon>
        <taxon>Merismopedia</taxon>
    </lineage>
</organism>
<dbReference type="InterPro" id="IPR050515">
    <property type="entry name" value="Beta-lactam/transpept"/>
</dbReference>
<evidence type="ECO:0000256" key="4">
    <source>
        <dbReference type="SAM" id="Phobius"/>
    </source>
</evidence>
<evidence type="ECO:0000256" key="2">
    <source>
        <dbReference type="ARBA" id="ARBA00007171"/>
    </source>
</evidence>
<dbReference type="GO" id="GO:0071555">
    <property type="term" value="P:cell wall organization"/>
    <property type="evidence" value="ECO:0007669"/>
    <property type="project" value="TreeGrafter"/>
</dbReference>
<dbReference type="InterPro" id="IPR005311">
    <property type="entry name" value="PBP_dimer"/>
</dbReference>
<feature type="transmembrane region" description="Helical" evidence="4">
    <location>
        <begin position="36"/>
        <end position="55"/>
    </location>
</feature>
<accession>A0A2T1C2S6</accession>
<dbReference type="EMBL" id="PVWJ01000056">
    <property type="protein sequence ID" value="PSB02570.1"/>
    <property type="molecule type" value="Genomic_DNA"/>
</dbReference>
<keyword evidence="4" id="KW-1133">Transmembrane helix</keyword>
<dbReference type="Pfam" id="PF00905">
    <property type="entry name" value="Transpeptidase"/>
    <property type="match status" value="1"/>
</dbReference>
<feature type="domain" description="Penicillin-binding protein transpeptidase" evidence="5">
    <location>
        <begin position="268"/>
        <end position="579"/>
    </location>
</feature>
<dbReference type="Pfam" id="PF03717">
    <property type="entry name" value="PBP_dimer"/>
    <property type="match status" value="1"/>
</dbReference>
<keyword evidence="7" id="KW-0131">Cell cycle</keyword>
<keyword evidence="3 4" id="KW-0472">Membrane</keyword>
<feature type="domain" description="Penicillin-binding protein dimerisation" evidence="6">
    <location>
        <begin position="82"/>
        <end position="211"/>
    </location>
</feature>
<dbReference type="InterPro" id="IPR012338">
    <property type="entry name" value="Beta-lactam/transpept-like"/>
</dbReference>
<evidence type="ECO:0000259" key="5">
    <source>
        <dbReference type="Pfam" id="PF00905"/>
    </source>
</evidence>
<dbReference type="PANTHER" id="PTHR30627:SF1">
    <property type="entry name" value="PEPTIDOGLYCAN D,D-TRANSPEPTIDASE FTSI"/>
    <property type="match status" value="1"/>
</dbReference>
<name>A0A2T1C2S6_9CYAN</name>
<dbReference type="SUPFAM" id="SSF56519">
    <property type="entry name" value="Penicillin binding protein dimerisation domain"/>
    <property type="match status" value="1"/>
</dbReference>
<dbReference type="PANTHER" id="PTHR30627">
    <property type="entry name" value="PEPTIDOGLYCAN D,D-TRANSPEPTIDASE"/>
    <property type="match status" value="1"/>
</dbReference>
<evidence type="ECO:0000313" key="7">
    <source>
        <dbReference type="EMBL" id="PSB02570.1"/>
    </source>
</evidence>
<keyword evidence="7" id="KW-0132">Cell division</keyword>
<evidence type="ECO:0000313" key="8">
    <source>
        <dbReference type="Proteomes" id="UP000238762"/>
    </source>
</evidence>
<dbReference type="GO" id="GO:0005886">
    <property type="term" value="C:plasma membrane"/>
    <property type="evidence" value="ECO:0007669"/>
    <property type="project" value="TreeGrafter"/>
</dbReference>
<dbReference type="Gene3D" id="3.40.710.10">
    <property type="entry name" value="DD-peptidase/beta-lactamase superfamily"/>
    <property type="match status" value="1"/>
</dbReference>
<comment type="subcellular location">
    <subcellularLocation>
        <location evidence="1">Membrane</location>
    </subcellularLocation>
</comment>
<evidence type="ECO:0000259" key="6">
    <source>
        <dbReference type="Pfam" id="PF03717"/>
    </source>
</evidence>
<dbReference type="OrthoDB" id="9770103at2"/>
<dbReference type="Gene3D" id="3.90.1310.10">
    <property type="entry name" value="Penicillin-binding protein 2a (Domain 2)"/>
    <property type="match status" value="1"/>
</dbReference>
<protein>
    <submittedName>
        <fullName evidence="7">Cell division protein FtsI</fullName>
    </submittedName>
</protein>
<dbReference type="GO" id="GO:0008658">
    <property type="term" value="F:penicillin binding"/>
    <property type="evidence" value="ECO:0007669"/>
    <property type="project" value="InterPro"/>
</dbReference>
<dbReference type="GO" id="GO:0051301">
    <property type="term" value="P:cell division"/>
    <property type="evidence" value="ECO:0007669"/>
    <property type="project" value="UniProtKB-KW"/>
</dbReference>
<comment type="similarity">
    <text evidence="2">Belongs to the transpeptidase family.</text>
</comment>